<dbReference type="Proteomes" id="UP000236737">
    <property type="component" value="Unassembled WGS sequence"/>
</dbReference>
<evidence type="ECO:0000313" key="2">
    <source>
        <dbReference type="EMBL" id="SEF41549.1"/>
    </source>
</evidence>
<keyword evidence="1" id="KW-0472">Membrane</keyword>
<keyword evidence="3" id="KW-1185">Reference proteome</keyword>
<feature type="transmembrane region" description="Helical" evidence="1">
    <location>
        <begin position="51"/>
        <end position="68"/>
    </location>
</feature>
<organism evidence="2 3">
    <name type="scientific">Flavobacterium urumqiense</name>
    <dbReference type="NCBI Taxonomy" id="935224"/>
    <lineage>
        <taxon>Bacteria</taxon>
        <taxon>Pseudomonadati</taxon>
        <taxon>Bacteroidota</taxon>
        <taxon>Flavobacteriia</taxon>
        <taxon>Flavobacteriales</taxon>
        <taxon>Flavobacteriaceae</taxon>
        <taxon>Flavobacterium</taxon>
    </lineage>
</organism>
<accession>A0A1H5RT72</accession>
<feature type="transmembrane region" description="Helical" evidence="1">
    <location>
        <begin position="18"/>
        <end position="39"/>
    </location>
</feature>
<name>A0A1H5RT72_9FLAO</name>
<keyword evidence="1" id="KW-1133">Transmembrane helix</keyword>
<gene>
    <name evidence="2" type="ORF">SAMN04488130_10110</name>
</gene>
<dbReference type="EMBL" id="FNVP01000001">
    <property type="protein sequence ID" value="SEF41549.1"/>
    <property type="molecule type" value="Genomic_DNA"/>
</dbReference>
<keyword evidence="1" id="KW-0812">Transmembrane</keyword>
<dbReference type="AlphaFoldDB" id="A0A1H5RT72"/>
<evidence type="ECO:0000313" key="3">
    <source>
        <dbReference type="Proteomes" id="UP000236737"/>
    </source>
</evidence>
<evidence type="ECO:0000256" key="1">
    <source>
        <dbReference type="SAM" id="Phobius"/>
    </source>
</evidence>
<sequence>MLNNIVNNIKKKSLKERFLLVLGILFFLVYLILGLFIIFMKNFPLAIQPNYRIAFGVLLIVYASIRFFRIINDNVN</sequence>
<protein>
    <submittedName>
        <fullName evidence="2">Uncharacterized protein</fullName>
    </submittedName>
</protein>
<proteinExistence type="predicted"/>
<reference evidence="3" key="1">
    <citation type="submission" date="2016-10" db="EMBL/GenBank/DDBJ databases">
        <authorList>
            <person name="Varghese N."/>
            <person name="Submissions S."/>
        </authorList>
    </citation>
    <scope>NUCLEOTIDE SEQUENCE [LARGE SCALE GENOMIC DNA]</scope>
    <source>
        <strain evidence="3">CGMCC 1.9230</strain>
    </source>
</reference>